<reference evidence="1 4" key="2">
    <citation type="submission" date="2020-08" db="EMBL/GenBank/DDBJ databases">
        <title>Genomic Encyclopedia of Type Strains, Phase IV (KMG-IV): sequencing the most valuable type-strain genomes for metagenomic binning, comparative biology and taxonomic classification.</title>
        <authorList>
            <person name="Goeker M."/>
        </authorList>
    </citation>
    <scope>NUCLEOTIDE SEQUENCE [LARGE SCALE GENOMIC DNA]</scope>
    <source>
        <strain evidence="1 4">DSM 100021</strain>
    </source>
</reference>
<name>A0A1Q9A669_9HYPH</name>
<evidence type="ECO:0000313" key="2">
    <source>
        <dbReference type="EMBL" id="OLP50068.1"/>
    </source>
</evidence>
<dbReference type="AlphaFoldDB" id="A0A1Q9A669"/>
<accession>A0A1Q9A669</accession>
<reference evidence="2 3" key="1">
    <citation type="submission" date="2016-09" db="EMBL/GenBank/DDBJ databases">
        <title>Rhizobium oryziradicis sp. nov., isolated from the root of rice.</title>
        <authorList>
            <person name="Zhao J."/>
            <person name="Zhang X."/>
        </authorList>
    </citation>
    <scope>NUCLEOTIDE SEQUENCE [LARGE SCALE GENOMIC DNA]</scope>
    <source>
        <strain evidence="2 3">14971</strain>
    </source>
</reference>
<protein>
    <submittedName>
        <fullName evidence="1">Uncharacterized protein YjiS (DUF1127 family)</fullName>
    </submittedName>
</protein>
<dbReference type="EMBL" id="MKIN01000021">
    <property type="protein sequence ID" value="OLP50068.1"/>
    <property type="molecule type" value="Genomic_DNA"/>
</dbReference>
<sequence length="121" mass="13678">MRTTRQITEHFFPSREGAVTAAFRAMVKKVTSVYMAITNRIAAQRLGELDDYLLDDLGLTRAEFNSGLARCGLLDDPSVELARTVRAKARTQMPVPKRQRPRLAYVNDRIQVERLEALSQG</sequence>
<evidence type="ECO:0000313" key="4">
    <source>
        <dbReference type="Proteomes" id="UP000544107"/>
    </source>
</evidence>
<gene>
    <name evidence="2" type="ORF">BJF91_12055</name>
    <name evidence="1" type="ORF">GGQ71_003096</name>
</gene>
<proteinExistence type="predicted"/>
<keyword evidence="3" id="KW-1185">Reference proteome</keyword>
<evidence type="ECO:0000313" key="3">
    <source>
        <dbReference type="Proteomes" id="UP000185598"/>
    </source>
</evidence>
<dbReference type="Proteomes" id="UP000185598">
    <property type="component" value="Unassembled WGS sequence"/>
</dbReference>
<comment type="caution">
    <text evidence="2">The sequence shown here is derived from an EMBL/GenBank/DDBJ whole genome shotgun (WGS) entry which is preliminary data.</text>
</comment>
<dbReference type="RefSeq" id="WP_075613960.1">
    <property type="nucleotide sequence ID" value="NZ_JACIED010000003.1"/>
</dbReference>
<organism evidence="2 3">
    <name type="scientific">Allorhizobium taibaishanense</name>
    <dbReference type="NCBI Taxonomy" id="887144"/>
    <lineage>
        <taxon>Bacteria</taxon>
        <taxon>Pseudomonadati</taxon>
        <taxon>Pseudomonadota</taxon>
        <taxon>Alphaproteobacteria</taxon>
        <taxon>Hyphomicrobiales</taxon>
        <taxon>Rhizobiaceae</taxon>
        <taxon>Rhizobium/Agrobacterium group</taxon>
        <taxon>Allorhizobium</taxon>
    </lineage>
</organism>
<dbReference type="EMBL" id="JACIED010000003">
    <property type="protein sequence ID" value="MBB4008816.1"/>
    <property type="molecule type" value="Genomic_DNA"/>
</dbReference>
<evidence type="ECO:0000313" key="1">
    <source>
        <dbReference type="EMBL" id="MBB4008816.1"/>
    </source>
</evidence>
<dbReference type="Proteomes" id="UP000544107">
    <property type="component" value="Unassembled WGS sequence"/>
</dbReference>